<dbReference type="PROSITE" id="PS01047">
    <property type="entry name" value="HMA_1"/>
    <property type="match status" value="2"/>
</dbReference>
<evidence type="ECO:0000256" key="4">
    <source>
        <dbReference type="SAM" id="Phobius"/>
    </source>
</evidence>
<dbReference type="EMBL" id="AMZH03009518">
    <property type="protein sequence ID" value="RRT56685.1"/>
    <property type="molecule type" value="Genomic_DNA"/>
</dbReference>
<evidence type="ECO:0000313" key="6">
    <source>
        <dbReference type="EMBL" id="RRT56685.1"/>
    </source>
</evidence>
<feature type="domain" description="HMA" evidence="5">
    <location>
        <begin position="155"/>
        <end position="221"/>
    </location>
</feature>
<dbReference type="GO" id="GO:0005507">
    <property type="term" value="F:copper ion binding"/>
    <property type="evidence" value="ECO:0007669"/>
    <property type="project" value="InterPro"/>
</dbReference>
<dbReference type="Pfam" id="PF00403">
    <property type="entry name" value="HMA"/>
    <property type="match status" value="2"/>
</dbReference>
<dbReference type="Gene3D" id="3.30.70.100">
    <property type="match status" value="3"/>
</dbReference>
<dbReference type="InterPro" id="IPR006121">
    <property type="entry name" value="HMA_dom"/>
</dbReference>
<dbReference type="PROSITE" id="PS50846">
    <property type="entry name" value="HMA_2"/>
    <property type="match status" value="3"/>
</dbReference>
<dbReference type="FunFam" id="3.30.70.100:FF:000005">
    <property type="entry name" value="Copper-exporting P-type ATPase A"/>
    <property type="match status" value="1"/>
</dbReference>
<dbReference type="CDD" id="cd00371">
    <property type="entry name" value="HMA"/>
    <property type="match status" value="3"/>
</dbReference>
<feature type="domain" description="HMA" evidence="5">
    <location>
        <begin position="229"/>
        <end position="295"/>
    </location>
</feature>
<dbReference type="AlphaFoldDB" id="A0A426YY85"/>
<evidence type="ECO:0000256" key="2">
    <source>
        <dbReference type="ARBA" id="ARBA00022723"/>
    </source>
</evidence>
<keyword evidence="4" id="KW-1133">Transmembrane helix</keyword>
<feature type="domain" description="HMA" evidence="5">
    <location>
        <begin position="58"/>
        <end position="139"/>
    </location>
</feature>
<feature type="transmembrane region" description="Helical" evidence="4">
    <location>
        <begin position="363"/>
        <end position="382"/>
    </location>
</feature>
<accession>A0A426YY85</accession>
<dbReference type="PANTHER" id="PTHR46594:SF6">
    <property type="entry name" value="COPPER-TRANSPORTING ATPASE RAN1"/>
    <property type="match status" value="1"/>
</dbReference>
<evidence type="ECO:0000259" key="5">
    <source>
        <dbReference type="PROSITE" id="PS50846"/>
    </source>
</evidence>
<dbReference type="SUPFAM" id="SSF55008">
    <property type="entry name" value="HMA, heavy metal-associated domain"/>
    <property type="match status" value="3"/>
</dbReference>
<comment type="similarity">
    <text evidence="1">Belongs to the cation transport ATPase (P-type) (TC 3.A.3) family. Type IB subfamily.</text>
</comment>
<comment type="caution">
    <text evidence="6">The sequence shown here is derived from an EMBL/GenBank/DDBJ whole genome shotgun (WGS) entry which is preliminary data.</text>
</comment>
<keyword evidence="3" id="KW-0186">Copper</keyword>
<dbReference type="NCBIfam" id="TIGR00003">
    <property type="entry name" value="copper ion binding protein"/>
    <property type="match status" value="1"/>
</dbReference>
<reference evidence="6 7" key="1">
    <citation type="journal article" date="2014" name="Agronomy (Basel)">
        <title>A Draft Genome Sequence for Ensete ventricosum, the Drought-Tolerant Tree Against Hunger.</title>
        <authorList>
            <person name="Harrison J."/>
            <person name="Moore K.A."/>
            <person name="Paszkiewicz K."/>
            <person name="Jones T."/>
            <person name="Grant M."/>
            <person name="Ambacheew D."/>
            <person name="Muzemil S."/>
            <person name="Studholme D.J."/>
        </authorList>
    </citation>
    <scope>NUCLEOTIDE SEQUENCE [LARGE SCALE GENOMIC DNA]</scope>
</reference>
<sequence length="489" mass="53028">MAPNLRGIQLTSAAGPRGISARGDDGNLEDVRLLDSYDEEAAALPEWTGREEADKGVRRIQVRVTGMTCSACTSAVEGAISALPGVARASVSLLQNKAHVVFDPNLVKVRSFPPFFFSSFDSVDEDIRDAIEDAGFEAEVLPDSKNSQTRSQKTLSGQFTIGGMTCSACVNSIEGILSKLPGVKRAVVALATSLGEVEYDPSVITKDEIVRAIEDAGFDAAFLQSNEQDKVLLSVVGFSSISDVHVIQGILRNLKGVKQFEANISLSEVEVIFDPEALGLRSIVDSIEKGSNGKLKASVQSPYTLATSNHVEEASKMLRLFLSSLILSIPVFFIRMVCPRIGFLNSFLLMHCGPFLLRDLLKWILVSIVQFVIGKRFYVAAYKALRHWSTNMDVLVVLGTSASYFYSVGALFYGAFTGFRPPIYFETSAMIITFVLLGKCLEVVAKGKTSDAIKKLVELAPATVLLVVKDEGILSQGILGICRSVIFKE</sequence>
<keyword evidence="2" id="KW-0479">Metal-binding</keyword>
<evidence type="ECO:0000313" key="7">
    <source>
        <dbReference type="Proteomes" id="UP000287651"/>
    </source>
</evidence>
<evidence type="ECO:0000256" key="3">
    <source>
        <dbReference type="ARBA" id="ARBA00023008"/>
    </source>
</evidence>
<dbReference type="FunFam" id="3.30.70.100:FF:000001">
    <property type="entry name" value="ATPase copper transporting beta"/>
    <property type="match status" value="1"/>
</dbReference>
<feature type="transmembrane region" description="Helical" evidence="4">
    <location>
        <begin position="422"/>
        <end position="445"/>
    </location>
</feature>
<name>A0A426YY85_ENSVE</name>
<gene>
    <name evidence="6" type="ORF">B296_00017766</name>
</gene>
<proteinExistence type="inferred from homology"/>
<dbReference type="InterPro" id="IPR036163">
    <property type="entry name" value="HMA_dom_sf"/>
</dbReference>
<keyword evidence="4" id="KW-0812">Transmembrane</keyword>
<dbReference type="PANTHER" id="PTHR46594">
    <property type="entry name" value="P-TYPE CATION-TRANSPORTING ATPASE"/>
    <property type="match status" value="1"/>
</dbReference>
<feature type="transmembrane region" description="Helical" evidence="4">
    <location>
        <begin position="317"/>
        <end position="334"/>
    </location>
</feature>
<dbReference type="Proteomes" id="UP000287651">
    <property type="component" value="Unassembled WGS sequence"/>
</dbReference>
<feature type="transmembrane region" description="Helical" evidence="4">
    <location>
        <begin position="394"/>
        <end position="416"/>
    </location>
</feature>
<organism evidence="6 7">
    <name type="scientific">Ensete ventricosum</name>
    <name type="common">Abyssinian banana</name>
    <name type="synonym">Musa ensete</name>
    <dbReference type="NCBI Taxonomy" id="4639"/>
    <lineage>
        <taxon>Eukaryota</taxon>
        <taxon>Viridiplantae</taxon>
        <taxon>Streptophyta</taxon>
        <taxon>Embryophyta</taxon>
        <taxon>Tracheophyta</taxon>
        <taxon>Spermatophyta</taxon>
        <taxon>Magnoliopsida</taxon>
        <taxon>Liliopsida</taxon>
        <taxon>Zingiberales</taxon>
        <taxon>Musaceae</taxon>
        <taxon>Ensete</taxon>
    </lineage>
</organism>
<protein>
    <recommendedName>
        <fullName evidence="5">HMA domain-containing protein</fullName>
    </recommendedName>
</protein>
<dbReference type="InterPro" id="IPR017969">
    <property type="entry name" value="Heavy-metal-associated_CS"/>
</dbReference>
<dbReference type="InterPro" id="IPR006122">
    <property type="entry name" value="HMA_Cu_ion-bd"/>
</dbReference>
<keyword evidence="4" id="KW-0472">Membrane</keyword>
<evidence type="ECO:0000256" key="1">
    <source>
        <dbReference type="ARBA" id="ARBA00006024"/>
    </source>
</evidence>